<accession>A0ABM8AWK0</accession>
<sequence>MDMKNALEKYRTDNKLTFEALGHLVDYPRGTVHKHCHAQIIPGDAAIRYHRKLGIPLDVLHPDPLKAA</sequence>
<dbReference type="SUPFAM" id="SSF47413">
    <property type="entry name" value="lambda repressor-like DNA-binding domains"/>
    <property type="match status" value="1"/>
</dbReference>
<keyword evidence="2" id="KW-1185">Reference proteome</keyword>
<reference evidence="1 2" key="1">
    <citation type="submission" date="2022-08" db="EMBL/GenBank/DDBJ databases">
        <title>Genome Sequence of the sulphate-reducing bacterium, Pseudodesulfovibrio sp. SYK.</title>
        <authorList>
            <person name="Kondo R."/>
            <person name="Kataoka T."/>
        </authorList>
    </citation>
    <scope>NUCLEOTIDE SEQUENCE [LARGE SCALE GENOMIC DNA]</scope>
    <source>
        <strain evidence="1 2">SYK</strain>
    </source>
</reference>
<protein>
    <recommendedName>
        <fullName evidence="3">XRE family transcriptional regulator</fullName>
    </recommendedName>
</protein>
<gene>
    <name evidence="1" type="ORF">SYK_02640</name>
</gene>
<dbReference type="InterPro" id="IPR010982">
    <property type="entry name" value="Lambda_DNA-bd_dom_sf"/>
</dbReference>
<evidence type="ECO:0008006" key="3">
    <source>
        <dbReference type="Google" id="ProtNLM"/>
    </source>
</evidence>
<dbReference type="EMBL" id="AP026709">
    <property type="protein sequence ID" value="BDQ35904.1"/>
    <property type="molecule type" value="Genomic_DNA"/>
</dbReference>
<dbReference type="Proteomes" id="UP001317742">
    <property type="component" value="Chromosome"/>
</dbReference>
<organism evidence="1 2">
    <name type="scientific">Pseudodesulfovibrio nedwellii</name>
    <dbReference type="NCBI Taxonomy" id="2973072"/>
    <lineage>
        <taxon>Bacteria</taxon>
        <taxon>Pseudomonadati</taxon>
        <taxon>Thermodesulfobacteriota</taxon>
        <taxon>Desulfovibrionia</taxon>
        <taxon>Desulfovibrionales</taxon>
        <taxon>Desulfovibrionaceae</taxon>
    </lineage>
</organism>
<name>A0ABM8AWK0_9BACT</name>
<proteinExistence type="predicted"/>
<evidence type="ECO:0000313" key="1">
    <source>
        <dbReference type="EMBL" id="BDQ35904.1"/>
    </source>
</evidence>
<evidence type="ECO:0000313" key="2">
    <source>
        <dbReference type="Proteomes" id="UP001317742"/>
    </source>
</evidence>